<feature type="region of interest" description="Disordered" evidence="1">
    <location>
        <begin position="1"/>
        <end position="54"/>
    </location>
</feature>
<evidence type="ECO:0000256" key="2">
    <source>
        <dbReference type="SAM" id="Phobius"/>
    </source>
</evidence>
<protein>
    <submittedName>
        <fullName evidence="4">FIG00512629: secreted protein</fullName>
    </submittedName>
</protein>
<feature type="compositionally biased region" description="Low complexity" evidence="1">
    <location>
        <begin position="14"/>
        <end position="44"/>
    </location>
</feature>
<sequence length="432" mass="44493">MSRHAAPRRASVQPPSALPADLPAAPTAAGPTPADTSAAPAAAARGITGDGGSVAATGRRRLRRALPGLLLAFVIAAVVVLGLLTRTDADTTPLSPGNATPTGSRAVAEVLGDQGVEVVHARTLAEAEAARARLPGATLFFSDPNGWLNEEQLSSLNRSFPSRVLAAPSEPQLLVLAPEILPAGPAEDGRGAVRAGCNEEEARTAGEITGGGQLYSAPVECFSSPAADGGTGASYAAVEGTVVLGNPEILMNGTIEEAGNASLALSTLGAGESLIWYQPSTADLAGATGPPANPLELLPDWVNSLMLWLLGCALLAMLWRGRRLGPLAVEPLPVVVSAAETAEGRARLYQGSRAVRHAAENLRAATLSRAAVRLRLPPSSARAAVVQAVAHKTGRRREDVHSLLDGPPPSTEKDLARWAQQLLDLEKEINNS</sequence>
<dbReference type="AlphaFoldDB" id="A0A6J4HPR2"/>
<name>A0A6J4HPR2_9MICC</name>
<feature type="domain" description="DUF4350" evidence="3">
    <location>
        <begin position="97"/>
        <end position="268"/>
    </location>
</feature>
<reference evidence="4" key="1">
    <citation type="submission" date="2020-02" db="EMBL/GenBank/DDBJ databases">
        <authorList>
            <person name="Meier V. D."/>
        </authorList>
    </citation>
    <scope>NUCLEOTIDE SEQUENCE</scope>
    <source>
        <strain evidence="4">AVDCRST_MAG83</strain>
    </source>
</reference>
<accession>A0A6J4HPR2</accession>
<keyword evidence="2" id="KW-0812">Transmembrane</keyword>
<keyword evidence="2" id="KW-1133">Transmembrane helix</keyword>
<evidence type="ECO:0000256" key="1">
    <source>
        <dbReference type="SAM" id="MobiDB-lite"/>
    </source>
</evidence>
<proteinExistence type="predicted"/>
<organism evidence="4">
    <name type="scientific">uncultured Arthrobacter sp</name>
    <dbReference type="NCBI Taxonomy" id="114050"/>
    <lineage>
        <taxon>Bacteria</taxon>
        <taxon>Bacillati</taxon>
        <taxon>Actinomycetota</taxon>
        <taxon>Actinomycetes</taxon>
        <taxon>Micrococcales</taxon>
        <taxon>Micrococcaceae</taxon>
        <taxon>Arthrobacter</taxon>
        <taxon>environmental samples</taxon>
    </lineage>
</organism>
<gene>
    <name evidence="4" type="ORF">AVDCRST_MAG83-1797</name>
</gene>
<feature type="transmembrane region" description="Helical" evidence="2">
    <location>
        <begin position="65"/>
        <end position="84"/>
    </location>
</feature>
<dbReference type="EMBL" id="CADCTE010000066">
    <property type="protein sequence ID" value="CAA9229408.1"/>
    <property type="molecule type" value="Genomic_DNA"/>
</dbReference>
<dbReference type="Pfam" id="PF14258">
    <property type="entry name" value="DUF4350"/>
    <property type="match status" value="1"/>
</dbReference>
<evidence type="ECO:0000259" key="3">
    <source>
        <dbReference type="Pfam" id="PF14258"/>
    </source>
</evidence>
<dbReference type="InterPro" id="IPR025646">
    <property type="entry name" value="DUF4350"/>
</dbReference>
<keyword evidence="2" id="KW-0472">Membrane</keyword>
<evidence type="ECO:0000313" key="4">
    <source>
        <dbReference type="EMBL" id="CAA9229408.1"/>
    </source>
</evidence>